<gene>
    <name evidence="3" type="ORF">SOCE26_093570</name>
</gene>
<sequence length="270" mass="28316">MSLPRPLVRVAMAALAGLALAAAGVVAVAEPSDPPSRAGYAPDPAALPSARQWVFEVLHAKGRSSIVRVRPVSLGRPAATARVMGRFAIELYVGKELLDRIRFDVPLTGDAPEKPSGVLFRRPTFDEGVTSRLRVQMADNPRASWAKLVDRKTGVEERFVWPPEPDGRLVPLDAQRAAAVDGGAPADAGQLPQLPTDAGWVADAGRLPVDAGWSPDAGRLPVDAGWSPDAGRLPVDAGWSPDAGRLPVDAGELPVDAGSPPADGGRPRGR</sequence>
<evidence type="ECO:0000256" key="2">
    <source>
        <dbReference type="SAM" id="SignalP"/>
    </source>
</evidence>
<reference evidence="3 4" key="1">
    <citation type="submission" date="2015-09" db="EMBL/GenBank/DDBJ databases">
        <title>Sorangium comparison.</title>
        <authorList>
            <person name="Zaburannyi N."/>
            <person name="Bunk B."/>
            <person name="Overmann J."/>
            <person name="Mueller R."/>
        </authorList>
    </citation>
    <scope>NUCLEOTIDE SEQUENCE [LARGE SCALE GENOMIC DNA]</scope>
    <source>
        <strain evidence="3 4">So ce26</strain>
    </source>
</reference>
<feature type="region of interest" description="Disordered" evidence="1">
    <location>
        <begin position="222"/>
        <end position="270"/>
    </location>
</feature>
<dbReference type="EMBL" id="CP012673">
    <property type="protein sequence ID" value="AUX47832.1"/>
    <property type="molecule type" value="Genomic_DNA"/>
</dbReference>
<dbReference type="RefSeq" id="WP_159397929.1">
    <property type="nucleotide sequence ID" value="NZ_CP012673.1"/>
</dbReference>
<evidence type="ECO:0000256" key="1">
    <source>
        <dbReference type="SAM" id="MobiDB-lite"/>
    </source>
</evidence>
<feature type="signal peptide" evidence="2">
    <location>
        <begin position="1"/>
        <end position="21"/>
    </location>
</feature>
<evidence type="ECO:0008006" key="5">
    <source>
        <dbReference type="Google" id="ProtNLM"/>
    </source>
</evidence>
<name>A0A2L0F8I7_SORCE</name>
<dbReference type="AlphaFoldDB" id="A0A2L0F8I7"/>
<feature type="chain" id="PRO_5014798127" description="Secreted protein" evidence="2">
    <location>
        <begin position="22"/>
        <end position="270"/>
    </location>
</feature>
<evidence type="ECO:0000313" key="4">
    <source>
        <dbReference type="Proteomes" id="UP000238348"/>
    </source>
</evidence>
<proteinExistence type="predicted"/>
<evidence type="ECO:0000313" key="3">
    <source>
        <dbReference type="EMBL" id="AUX47832.1"/>
    </source>
</evidence>
<dbReference type="Proteomes" id="UP000238348">
    <property type="component" value="Chromosome"/>
</dbReference>
<organism evidence="3 4">
    <name type="scientific">Sorangium cellulosum</name>
    <name type="common">Polyangium cellulosum</name>
    <dbReference type="NCBI Taxonomy" id="56"/>
    <lineage>
        <taxon>Bacteria</taxon>
        <taxon>Pseudomonadati</taxon>
        <taxon>Myxococcota</taxon>
        <taxon>Polyangia</taxon>
        <taxon>Polyangiales</taxon>
        <taxon>Polyangiaceae</taxon>
        <taxon>Sorangium</taxon>
    </lineage>
</organism>
<keyword evidence="2" id="KW-0732">Signal</keyword>
<accession>A0A2L0F8I7</accession>
<dbReference type="OrthoDB" id="5519265at2"/>
<protein>
    <recommendedName>
        <fullName evidence="5">Secreted protein</fullName>
    </recommendedName>
</protein>